<dbReference type="InterPro" id="IPR036291">
    <property type="entry name" value="NAD(P)-bd_dom_sf"/>
</dbReference>
<dbReference type="PRINTS" id="PR00081">
    <property type="entry name" value="GDHRDH"/>
</dbReference>
<reference evidence="4" key="1">
    <citation type="submission" date="2017-09" db="EMBL/GenBank/DDBJ databases">
        <authorList>
            <person name="Varghese N."/>
            <person name="Submissions S."/>
        </authorList>
    </citation>
    <scope>NUCLEOTIDE SEQUENCE [LARGE SCALE GENOMIC DNA]</scope>
    <source>
        <strain evidence="4">DSM 2913</strain>
    </source>
</reference>
<dbReference type="AlphaFoldDB" id="A0A285NUZ2"/>
<comment type="similarity">
    <text evidence="1">Belongs to the short-chain dehydrogenases/reductases (SDR) family.</text>
</comment>
<name>A0A285NUZ2_9AQUI</name>
<dbReference type="SUPFAM" id="SSF51735">
    <property type="entry name" value="NAD(P)-binding Rossmann-fold domains"/>
    <property type="match status" value="1"/>
</dbReference>
<dbReference type="InterPro" id="IPR002347">
    <property type="entry name" value="SDR_fam"/>
</dbReference>
<dbReference type="Proteomes" id="UP000218627">
    <property type="component" value="Unassembled WGS sequence"/>
</dbReference>
<protein>
    <submittedName>
        <fullName evidence="3">NAD(P)-dependent dehydrogenase, short-chain alcohol dehydrogenase family</fullName>
    </submittedName>
</protein>
<evidence type="ECO:0000313" key="4">
    <source>
        <dbReference type="Proteomes" id="UP000218627"/>
    </source>
</evidence>
<dbReference type="OrthoDB" id="9793499at2"/>
<accession>A0A285NUZ2</accession>
<dbReference type="PANTHER" id="PTHR43639">
    <property type="entry name" value="OXIDOREDUCTASE, SHORT-CHAIN DEHYDROGENASE/REDUCTASE FAMILY (AFU_ORTHOLOGUE AFUA_5G02870)"/>
    <property type="match status" value="1"/>
</dbReference>
<dbReference type="PANTHER" id="PTHR43639:SF1">
    <property type="entry name" value="SHORT-CHAIN DEHYDROGENASE_REDUCTASE FAMILY PROTEIN"/>
    <property type="match status" value="1"/>
</dbReference>
<gene>
    <name evidence="3" type="ORF">SAMN06265353_0688</name>
</gene>
<dbReference type="Pfam" id="PF13561">
    <property type="entry name" value="adh_short_C2"/>
    <property type="match status" value="1"/>
</dbReference>
<dbReference type="Gene3D" id="3.40.50.720">
    <property type="entry name" value="NAD(P)-binding Rossmann-like Domain"/>
    <property type="match status" value="1"/>
</dbReference>
<evidence type="ECO:0000256" key="2">
    <source>
        <dbReference type="ARBA" id="ARBA00023002"/>
    </source>
</evidence>
<organism evidence="3 4">
    <name type="scientific">Hydrogenobacter hydrogenophilus</name>
    <dbReference type="NCBI Taxonomy" id="35835"/>
    <lineage>
        <taxon>Bacteria</taxon>
        <taxon>Pseudomonadati</taxon>
        <taxon>Aquificota</taxon>
        <taxon>Aquificia</taxon>
        <taxon>Aquificales</taxon>
        <taxon>Aquificaceae</taxon>
        <taxon>Hydrogenobacter</taxon>
    </lineage>
</organism>
<keyword evidence="2" id="KW-0560">Oxidoreductase</keyword>
<sequence>MKRVLITGVRRIGFHIAKKLINNGYKIAFVYRTHTQTVEELLKEDTLGIQADLSDPNSYLKVVEKAVNYLNGIDAFIHSASPYFSTPIESLKRDDLYAHFVPNTEAFLFLSKLLYPYMLHNSGDTKGRIVAFGDWATNTTPYKNYSAYFISKGALHTAVKVLAKEFAPHVLVNAIALGPTLKPEDFSEEKWKEYINKTPLKRQVSIEDVMALTEFLLEAQSITGEIINLDSGRHISGEC</sequence>
<dbReference type="EMBL" id="OBEN01000002">
    <property type="protein sequence ID" value="SNZ13290.1"/>
    <property type="molecule type" value="Genomic_DNA"/>
</dbReference>
<evidence type="ECO:0000313" key="3">
    <source>
        <dbReference type="EMBL" id="SNZ13290.1"/>
    </source>
</evidence>
<dbReference type="RefSeq" id="WP_096601130.1">
    <property type="nucleotide sequence ID" value="NZ_OBEN01000002.1"/>
</dbReference>
<dbReference type="GO" id="GO:0016491">
    <property type="term" value="F:oxidoreductase activity"/>
    <property type="evidence" value="ECO:0007669"/>
    <property type="project" value="UniProtKB-KW"/>
</dbReference>
<evidence type="ECO:0000256" key="1">
    <source>
        <dbReference type="ARBA" id="ARBA00006484"/>
    </source>
</evidence>
<proteinExistence type="inferred from homology"/>
<keyword evidence="4" id="KW-1185">Reference proteome</keyword>